<sequence>MRAPILAHPEFSTDPWSAARAVKGLGVWVHARVICGALRVVSCEACEPGRRCCDRKRGSCLRHQQHPCQNRRLPVIWCFDSRCRYCYSPPHPPHPPHPPTSTSSCVRYQRLVTSIVARSSPFSSALLSSSSLPPPPNYPSPLSFNAFPRLDVQLPSASPVAHSNNTFHAETIEPRFRRDTIIIHLASTISHQLYLHLIASTSFNLTIPPHQCRS</sequence>
<dbReference type="Proteomes" id="UP000235672">
    <property type="component" value="Unassembled WGS sequence"/>
</dbReference>
<gene>
    <name evidence="1" type="ORF">NA56DRAFT_9299</name>
</gene>
<reference evidence="1 2" key="1">
    <citation type="submission" date="2016-05" db="EMBL/GenBank/DDBJ databases">
        <title>A degradative enzymes factory behind the ericoid mycorrhizal symbiosis.</title>
        <authorList>
            <consortium name="DOE Joint Genome Institute"/>
            <person name="Martino E."/>
            <person name="Morin E."/>
            <person name="Grelet G."/>
            <person name="Kuo A."/>
            <person name="Kohler A."/>
            <person name="Daghino S."/>
            <person name="Barry K."/>
            <person name="Choi C."/>
            <person name="Cichocki N."/>
            <person name="Clum A."/>
            <person name="Copeland A."/>
            <person name="Hainaut M."/>
            <person name="Haridas S."/>
            <person name="Labutti K."/>
            <person name="Lindquist E."/>
            <person name="Lipzen A."/>
            <person name="Khouja H.-R."/>
            <person name="Murat C."/>
            <person name="Ohm R."/>
            <person name="Olson A."/>
            <person name="Spatafora J."/>
            <person name="Veneault-Fourrey C."/>
            <person name="Henrissat B."/>
            <person name="Grigoriev I."/>
            <person name="Martin F."/>
            <person name="Perotto S."/>
        </authorList>
    </citation>
    <scope>NUCLEOTIDE SEQUENCE [LARGE SCALE GENOMIC DNA]</scope>
    <source>
        <strain evidence="1 2">UAMH 7357</strain>
    </source>
</reference>
<proteinExistence type="predicted"/>
<dbReference type="AlphaFoldDB" id="A0A2J6QPZ8"/>
<accession>A0A2J6QPZ8</accession>
<evidence type="ECO:0000313" key="2">
    <source>
        <dbReference type="Proteomes" id="UP000235672"/>
    </source>
</evidence>
<dbReference type="EMBL" id="KZ613464">
    <property type="protein sequence ID" value="PMD28334.1"/>
    <property type="molecule type" value="Genomic_DNA"/>
</dbReference>
<keyword evidence="2" id="KW-1185">Reference proteome</keyword>
<evidence type="ECO:0000313" key="1">
    <source>
        <dbReference type="EMBL" id="PMD28334.1"/>
    </source>
</evidence>
<organism evidence="1 2">
    <name type="scientific">Hyaloscypha hepaticicola</name>
    <dbReference type="NCBI Taxonomy" id="2082293"/>
    <lineage>
        <taxon>Eukaryota</taxon>
        <taxon>Fungi</taxon>
        <taxon>Dikarya</taxon>
        <taxon>Ascomycota</taxon>
        <taxon>Pezizomycotina</taxon>
        <taxon>Leotiomycetes</taxon>
        <taxon>Helotiales</taxon>
        <taxon>Hyaloscyphaceae</taxon>
        <taxon>Hyaloscypha</taxon>
    </lineage>
</organism>
<protein>
    <submittedName>
        <fullName evidence="1">Uncharacterized protein</fullName>
    </submittedName>
</protein>
<name>A0A2J6QPZ8_9HELO</name>